<sequence>MPGIKRTTPAGCTVTVCRDCCCGNARKHPKVDHDGQLVRLRESLPAPHQVRVSECLDACAEANVIVVHPEPGARRRGARAVWFGLVGDDAVEEDIAAWVRAGGPGVAPMPAILELSVLRR</sequence>
<organism evidence="1 2">
    <name type="scientific">Actinoplanes auranticolor</name>
    <dbReference type="NCBI Taxonomy" id="47988"/>
    <lineage>
        <taxon>Bacteria</taxon>
        <taxon>Bacillati</taxon>
        <taxon>Actinomycetota</taxon>
        <taxon>Actinomycetes</taxon>
        <taxon>Micromonosporales</taxon>
        <taxon>Micromonosporaceae</taxon>
        <taxon>Actinoplanes</taxon>
    </lineage>
</organism>
<dbReference type="RefSeq" id="WP_246594833.1">
    <property type="nucleotide sequence ID" value="NZ_BAABEA010000046.1"/>
</dbReference>
<proteinExistence type="predicted"/>
<evidence type="ECO:0000313" key="2">
    <source>
        <dbReference type="Proteomes" id="UP000681340"/>
    </source>
</evidence>
<dbReference type="Proteomes" id="UP000681340">
    <property type="component" value="Unassembled WGS sequence"/>
</dbReference>
<gene>
    <name evidence="1" type="ORF">Aau02nite_04410</name>
</gene>
<comment type="caution">
    <text evidence="1">The sequence shown here is derived from an EMBL/GenBank/DDBJ whole genome shotgun (WGS) entry which is preliminary data.</text>
</comment>
<evidence type="ECO:0008006" key="3">
    <source>
        <dbReference type="Google" id="ProtNLM"/>
    </source>
</evidence>
<dbReference type="Gene3D" id="3.40.30.10">
    <property type="entry name" value="Glutaredoxin"/>
    <property type="match status" value="1"/>
</dbReference>
<reference evidence="1" key="1">
    <citation type="submission" date="2021-03" db="EMBL/GenBank/DDBJ databases">
        <title>Whole genome shotgun sequence of Actinoplanes auranticolor NBRC 12245.</title>
        <authorList>
            <person name="Komaki H."/>
            <person name="Tamura T."/>
        </authorList>
    </citation>
    <scope>NUCLEOTIDE SEQUENCE</scope>
    <source>
        <strain evidence="1">NBRC 12245</strain>
    </source>
</reference>
<name>A0A919VIV2_9ACTN</name>
<dbReference type="EMBL" id="BOQL01000004">
    <property type="protein sequence ID" value="GIM63490.1"/>
    <property type="molecule type" value="Genomic_DNA"/>
</dbReference>
<accession>A0A919VIV2</accession>
<evidence type="ECO:0000313" key="1">
    <source>
        <dbReference type="EMBL" id="GIM63490.1"/>
    </source>
</evidence>
<keyword evidence="2" id="KW-1185">Reference proteome</keyword>
<dbReference type="AlphaFoldDB" id="A0A919VIV2"/>
<protein>
    <recommendedName>
        <fullName evidence="3">(2Fe-2S) ferredoxin</fullName>
    </recommendedName>
</protein>